<organism evidence="6 7">
    <name type="scientific">Halomonas korlensis</name>
    <dbReference type="NCBI Taxonomy" id="463301"/>
    <lineage>
        <taxon>Bacteria</taxon>
        <taxon>Pseudomonadati</taxon>
        <taxon>Pseudomonadota</taxon>
        <taxon>Gammaproteobacteria</taxon>
        <taxon>Oceanospirillales</taxon>
        <taxon>Halomonadaceae</taxon>
        <taxon>Halomonas</taxon>
    </lineage>
</organism>
<name>A0A1I7J6G1_9GAMM</name>
<evidence type="ECO:0000256" key="3">
    <source>
        <dbReference type="ARBA" id="ARBA00023125"/>
    </source>
</evidence>
<dbReference type="InterPro" id="IPR036388">
    <property type="entry name" value="WH-like_DNA-bd_sf"/>
</dbReference>
<dbReference type="OrthoDB" id="196624at2"/>
<sequence>MRWSLDQLESLIAAAEKGSFSSAARHLGKAQSAVSTAIAHLELDLGCPLFDRRCRLPRLTPAGEALVHEARAVLRQCQRLEARAASIVQGEEAHLVAAIDEALVEMPPVDETLEALAHLFPALQLTLLYGSQDDIAGWVEDGTANLGILLRQQGQGSLLEGIRIAQLQQVLVVGCEHALAQLSAPAVSDLAGHRQLMITSRPLGDTGRPLGARFWRLNSFYSMGELATRGLGWALVPQHIAHYPPFYDRLVTLDSEALGIAPVVEVETISRRDRNQGPIARWLRHTLGERFRDHRAR</sequence>
<dbReference type="InterPro" id="IPR036390">
    <property type="entry name" value="WH_DNA-bd_sf"/>
</dbReference>
<dbReference type="Gene3D" id="1.10.10.10">
    <property type="entry name" value="Winged helix-like DNA-binding domain superfamily/Winged helix DNA-binding domain"/>
    <property type="match status" value="1"/>
</dbReference>
<reference evidence="7" key="1">
    <citation type="submission" date="2016-10" db="EMBL/GenBank/DDBJ databases">
        <authorList>
            <person name="Varghese N."/>
            <person name="Submissions S."/>
        </authorList>
    </citation>
    <scope>NUCLEOTIDE SEQUENCE [LARGE SCALE GENOMIC DNA]</scope>
    <source>
        <strain evidence="7">CGMCC 1.6981</strain>
    </source>
</reference>
<dbReference type="EMBL" id="FPBP01000009">
    <property type="protein sequence ID" value="SFU80780.1"/>
    <property type="molecule type" value="Genomic_DNA"/>
</dbReference>
<dbReference type="PANTHER" id="PTHR30126:SF91">
    <property type="entry name" value="LYSR FAMILY TRANSCRIPTIONAL REGULATOR"/>
    <property type="match status" value="1"/>
</dbReference>
<proteinExistence type="inferred from homology"/>
<dbReference type="Proteomes" id="UP000198693">
    <property type="component" value="Unassembled WGS sequence"/>
</dbReference>
<dbReference type="CDD" id="cd05466">
    <property type="entry name" value="PBP2_LTTR_substrate"/>
    <property type="match status" value="1"/>
</dbReference>
<evidence type="ECO:0000256" key="1">
    <source>
        <dbReference type="ARBA" id="ARBA00009437"/>
    </source>
</evidence>
<dbReference type="RefSeq" id="WP_089796457.1">
    <property type="nucleotide sequence ID" value="NZ_FPBP01000009.1"/>
</dbReference>
<evidence type="ECO:0000313" key="6">
    <source>
        <dbReference type="EMBL" id="SFU80780.1"/>
    </source>
</evidence>
<dbReference type="PANTHER" id="PTHR30126">
    <property type="entry name" value="HTH-TYPE TRANSCRIPTIONAL REGULATOR"/>
    <property type="match status" value="1"/>
</dbReference>
<dbReference type="GO" id="GO:0003700">
    <property type="term" value="F:DNA-binding transcription factor activity"/>
    <property type="evidence" value="ECO:0007669"/>
    <property type="project" value="InterPro"/>
</dbReference>
<evidence type="ECO:0000313" key="7">
    <source>
        <dbReference type="Proteomes" id="UP000198693"/>
    </source>
</evidence>
<keyword evidence="4" id="KW-0804">Transcription</keyword>
<gene>
    <name evidence="6" type="ORF">SAMN04487955_109110</name>
</gene>
<evidence type="ECO:0000256" key="4">
    <source>
        <dbReference type="ARBA" id="ARBA00023163"/>
    </source>
</evidence>
<dbReference type="GO" id="GO:0000976">
    <property type="term" value="F:transcription cis-regulatory region binding"/>
    <property type="evidence" value="ECO:0007669"/>
    <property type="project" value="TreeGrafter"/>
</dbReference>
<protein>
    <submittedName>
        <fullName evidence="6">DNA-binding transcriptional regulator, LysR family</fullName>
    </submittedName>
</protein>
<dbReference type="Pfam" id="PF00126">
    <property type="entry name" value="HTH_1"/>
    <property type="match status" value="1"/>
</dbReference>
<dbReference type="PROSITE" id="PS50931">
    <property type="entry name" value="HTH_LYSR"/>
    <property type="match status" value="1"/>
</dbReference>
<keyword evidence="7" id="KW-1185">Reference proteome</keyword>
<feature type="domain" description="HTH lysR-type" evidence="5">
    <location>
        <begin position="3"/>
        <end position="60"/>
    </location>
</feature>
<dbReference type="AlphaFoldDB" id="A0A1I7J6G1"/>
<dbReference type="SUPFAM" id="SSF46785">
    <property type="entry name" value="Winged helix' DNA-binding domain"/>
    <property type="match status" value="1"/>
</dbReference>
<accession>A0A1I7J6G1</accession>
<keyword evidence="3 6" id="KW-0238">DNA-binding</keyword>
<evidence type="ECO:0000256" key="2">
    <source>
        <dbReference type="ARBA" id="ARBA00023015"/>
    </source>
</evidence>
<dbReference type="PRINTS" id="PR00039">
    <property type="entry name" value="HTHLYSR"/>
</dbReference>
<comment type="similarity">
    <text evidence="1">Belongs to the LysR transcriptional regulatory family.</text>
</comment>
<dbReference type="InterPro" id="IPR000847">
    <property type="entry name" value="LysR_HTH_N"/>
</dbReference>
<dbReference type="FunFam" id="1.10.10.10:FF:000001">
    <property type="entry name" value="LysR family transcriptional regulator"/>
    <property type="match status" value="1"/>
</dbReference>
<dbReference type="STRING" id="463301.SAMN04487955_109110"/>
<dbReference type="InterPro" id="IPR005119">
    <property type="entry name" value="LysR_subst-bd"/>
</dbReference>
<dbReference type="SUPFAM" id="SSF53850">
    <property type="entry name" value="Periplasmic binding protein-like II"/>
    <property type="match status" value="1"/>
</dbReference>
<dbReference type="Gene3D" id="3.40.190.290">
    <property type="match status" value="1"/>
</dbReference>
<dbReference type="Pfam" id="PF03466">
    <property type="entry name" value="LysR_substrate"/>
    <property type="match status" value="1"/>
</dbReference>
<keyword evidence="2" id="KW-0805">Transcription regulation</keyword>
<evidence type="ECO:0000259" key="5">
    <source>
        <dbReference type="PROSITE" id="PS50931"/>
    </source>
</evidence>